<accession>A0A7Y9IC61</accession>
<feature type="transmembrane region" description="Helical" evidence="9">
    <location>
        <begin position="44"/>
        <end position="64"/>
    </location>
</feature>
<keyword evidence="3" id="KW-0001">2Fe-2S</keyword>
<dbReference type="GO" id="GO:0016491">
    <property type="term" value="F:oxidoreductase activity"/>
    <property type="evidence" value="ECO:0007669"/>
    <property type="project" value="UniProtKB-KW"/>
</dbReference>
<evidence type="ECO:0000256" key="8">
    <source>
        <dbReference type="ARBA" id="ARBA00023014"/>
    </source>
</evidence>
<proteinExistence type="predicted"/>
<keyword evidence="7" id="KW-0408">Iron</keyword>
<dbReference type="InterPro" id="IPR001433">
    <property type="entry name" value="OxRdtase_FAD/NAD-bd"/>
</dbReference>
<dbReference type="PANTHER" id="PTHR47354:SF8">
    <property type="entry name" value="1,2-PHENYLACETYL-COA EPOXIDASE, SUBUNIT E"/>
    <property type="match status" value="1"/>
</dbReference>
<evidence type="ECO:0000256" key="3">
    <source>
        <dbReference type="ARBA" id="ARBA00022714"/>
    </source>
</evidence>
<reference evidence="11 12" key="1">
    <citation type="submission" date="2020-07" db="EMBL/GenBank/DDBJ databases">
        <title>Sequencing the genomes of 1000 actinobacteria strains.</title>
        <authorList>
            <person name="Klenk H.-P."/>
        </authorList>
    </citation>
    <scope>NUCLEOTIDE SEQUENCE [LARGE SCALE GENOMIC DNA]</scope>
    <source>
        <strain evidence="11 12">DSM 22083</strain>
    </source>
</reference>
<evidence type="ECO:0000313" key="12">
    <source>
        <dbReference type="Proteomes" id="UP000569914"/>
    </source>
</evidence>
<name>A0A7Y9IC61_9ACTN</name>
<evidence type="ECO:0000256" key="7">
    <source>
        <dbReference type="ARBA" id="ARBA00023004"/>
    </source>
</evidence>
<evidence type="ECO:0000313" key="11">
    <source>
        <dbReference type="EMBL" id="NYE73972.1"/>
    </source>
</evidence>
<comment type="cofactor">
    <cofactor evidence="1">
        <name>FAD</name>
        <dbReference type="ChEBI" id="CHEBI:57692"/>
    </cofactor>
</comment>
<feature type="transmembrane region" description="Helical" evidence="9">
    <location>
        <begin position="115"/>
        <end position="133"/>
    </location>
</feature>
<keyword evidence="9" id="KW-0812">Transmembrane</keyword>
<keyword evidence="9" id="KW-0472">Membrane</keyword>
<keyword evidence="4" id="KW-0479">Metal-binding</keyword>
<keyword evidence="2" id="KW-0285">Flavoprotein</keyword>
<keyword evidence="8" id="KW-0411">Iron-sulfur</keyword>
<feature type="domain" description="Oxidoreductase FAD/NAD(P)-binding" evidence="10">
    <location>
        <begin position="311"/>
        <end position="405"/>
    </location>
</feature>
<dbReference type="GO" id="GO:0051537">
    <property type="term" value="F:2 iron, 2 sulfur cluster binding"/>
    <property type="evidence" value="ECO:0007669"/>
    <property type="project" value="UniProtKB-KW"/>
</dbReference>
<feature type="transmembrane region" description="Helical" evidence="9">
    <location>
        <begin position="179"/>
        <end position="200"/>
    </location>
</feature>
<evidence type="ECO:0000256" key="4">
    <source>
        <dbReference type="ARBA" id="ARBA00022723"/>
    </source>
</evidence>
<keyword evidence="5" id="KW-0274">FAD</keyword>
<dbReference type="InterPro" id="IPR039261">
    <property type="entry name" value="FNR_nucleotide-bd"/>
</dbReference>
<dbReference type="GO" id="GO:0046872">
    <property type="term" value="F:metal ion binding"/>
    <property type="evidence" value="ECO:0007669"/>
    <property type="project" value="UniProtKB-KW"/>
</dbReference>
<feature type="transmembrane region" description="Helical" evidence="9">
    <location>
        <begin position="12"/>
        <end position="32"/>
    </location>
</feature>
<dbReference type="Proteomes" id="UP000569914">
    <property type="component" value="Unassembled WGS sequence"/>
</dbReference>
<organism evidence="11 12">
    <name type="scientific">Microlunatus parietis</name>
    <dbReference type="NCBI Taxonomy" id="682979"/>
    <lineage>
        <taxon>Bacteria</taxon>
        <taxon>Bacillati</taxon>
        <taxon>Actinomycetota</taxon>
        <taxon>Actinomycetes</taxon>
        <taxon>Propionibacteriales</taxon>
        <taxon>Propionibacteriaceae</taxon>
        <taxon>Microlunatus</taxon>
    </lineage>
</organism>
<evidence type="ECO:0000256" key="6">
    <source>
        <dbReference type="ARBA" id="ARBA00023002"/>
    </source>
</evidence>
<sequence>MSRRLRAGDLGRAVVLGVLALNLVLWLVAPPINDGRPDFTRQVFSEFLAATTVLCFTVCLVLATRWRVLEPWFGGLDRMYRVHREAAVVGFVLLVAHVALVPWRLDSPGGTPSGLIAFAGILVLVLLSIGPRLPVLRRVMALSYHRWRWTHRYIGFFFIVSLAHMLLVDAAVHSASAPFALLMTAYVVGAVAFAYSMLLARFMRPRRRYVVEGVRPVATGVVEVALRARKAGRAPLGAVRVCPVRAARVARTTPVHHFQRPGWVNSAVDDQGTRRLHRSARRHAATGTAAVVEGGYGLFDYRTGAARQVWVAGGIGVTPFLAWLRDEPETVPREIALFCVVRLREDALFADELHTAHERHPGLSIHLHVSSESGTFTVDRIAEKTGGLDRCEVYLCGPRPMVDALERGFRQHGVDRTAIHFEEFAFR</sequence>
<evidence type="ECO:0000256" key="9">
    <source>
        <dbReference type="SAM" id="Phobius"/>
    </source>
</evidence>
<dbReference type="PANTHER" id="PTHR47354">
    <property type="entry name" value="NADH OXIDOREDUCTASE HCR"/>
    <property type="match status" value="1"/>
</dbReference>
<evidence type="ECO:0000256" key="2">
    <source>
        <dbReference type="ARBA" id="ARBA00022630"/>
    </source>
</evidence>
<dbReference type="Gene3D" id="3.40.50.80">
    <property type="entry name" value="Nucleotide-binding domain of ferredoxin-NADP reductase (FNR) module"/>
    <property type="match status" value="1"/>
</dbReference>
<dbReference type="SUPFAM" id="SSF52343">
    <property type="entry name" value="Ferredoxin reductase-like, C-terminal NADP-linked domain"/>
    <property type="match status" value="1"/>
</dbReference>
<evidence type="ECO:0000259" key="10">
    <source>
        <dbReference type="Pfam" id="PF00175"/>
    </source>
</evidence>
<dbReference type="InterPro" id="IPR050415">
    <property type="entry name" value="MRET"/>
</dbReference>
<dbReference type="PRINTS" id="PR00410">
    <property type="entry name" value="PHEHYDRXLASE"/>
</dbReference>
<gene>
    <name evidence="11" type="ORF">BKA15_005301</name>
</gene>
<comment type="caution">
    <text evidence="11">The sequence shown here is derived from an EMBL/GenBank/DDBJ whole genome shotgun (WGS) entry which is preliminary data.</text>
</comment>
<dbReference type="GO" id="GO:0050660">
    <property type="term" value="F:flavin adenine dinucleotide binding"/>
    <property type="evidence" value="ECO:0007669"/>
    <property type="project" value="TreeGrafter"/>
</dbReference>
<keyword evidence="9" id="KW-1133">Transmembrane helix</keyword>
<dbReference type="EMBL" id="JACCBU010000001">
    <property type="protein sequence ID" value="NYE73972.1"/>
    <property type="molecule type" value="Genomic_DNA"/>
</dbReference>
<feature type="transmembrane region" description="Helical" evidence="9">
    <location>
        <begin position="85"/>
        <end position="103"/>
    </location>
</feature>
<evidence type="ECO:0000256" key="1">
    <source>
        <dbReference type="ARBA" id="ARBA00001974"/>
    </source>
</evidence>
<keyword evidence="6" id="KW-0560">Oxidoreductase</keyword>
<evidence type="ECO:0000256" key="5">
    <source>
        <dbReference type="ARBA" id="ARBA00022827"/>
    </source>
</evidence>
<dbReference type="AlphaFoldDB" id="A0A7Y9IC61"/>
<keyword evidence="12" id="KW-1185">Reference proteome</keyword>
<protein>
    <submittedName>
        <fullName evidence="11">Putative ferric reductase</fullName>
    </submittedName>
</protein>
<dbReference type="Pfam" id="PF00175">
    <property type="entry name" value="NAD_binding_1"/>
    <property type="match status" value="1"/>
</dbReference>
<feature type="transmembrane region" description="Helical" evidence="9">
    <location>
        <begin position="153"/>
        <end position="173"/>
    </location>
</feature>